<comment type="caution">
    <text evidence="8">The sequence shown here is derived from an EMBL/GenBank/DDBJ whole genome shotgun (WGS) entry which is preliminary data.</text>
</comment>
<dbReference type="GO" id="GO:0006284">
    <property type="term" value="P:base-excision repair"/>
    <property type="evidence" value="ECO:0007669"/>
    <property type="project" value="TreeGrafter"/>
</dbReference>
<feature type="binding site" evidence="5">
    <location>
        <position position="59"/>
    </location>
    <ligand>
        <name>Mg(2+)</name>
        <dbReference type="ChEBI" id="CHEBI:18420"/>
        <label>1</label>
    </ligand>
</feature>
<keyword evidence="2 5" id="KW-0479">Metal-binding</keyword>
<gene>
    <name evidence="8" type="ORF">D9613_001713</name>
</gene>
<evidence type="ECO:0000256" key="1">
    <source>
        <dbReference type="ARBA" id="ARBA00007092"/>
    </source>
</evidence>
<dbReference type="InterPro" id="IPR004808">
    <property type="entry name" value="AP_endonuc_1"/>
</dbReference>
<accession>A0A8H4VUW8</accession>
<name>A0A8H4VUW8_9AGAR</name>
<evidence type="ECO:0000259" key="7">
    <source>
        <dbReference type="Pfam" id="PF03372"/>
    </source>
</evidence>
<dbReference type="InterPro" id="IPR036691">
    <property type="entry name" value="Endo/exonu/phosph_ase_sf"/>
</dbReference>
<evidence type="ECO:0000313" key="8">
    <source>
        <dbReference type="EMBL" id="KAF4623576.1"/>
    </source>
</evidence>
<dbReference type="GO" id="GO:0046872">
    <property type="term" value="F:metal ion binding"/>
    <property type="evidence" value="ECO:0007669"/>
    <property type="project" value="UniProtKB-KW"/>
</dbReference>
<dbReference type="GO" id="GO:0008081">
    <property type="term" value="F:phosphoric diester hydrolase activity"/>
    <property type="evidence" value="ECO:0007669"/>
    <property type="project" value="TreeGrafter"/>
</dbReference>
<dbReference type="InterPro" id="IPR005135">
    <property type="entry name" value="Endo/exonuclease/phosphatase"/>
</dbReference>
<dbReference type="Gene3D" id="3.60.10.10">
    <property type="entry name" value="Endonuclease/exonuclease/phosphatase"/>
    <property type="match status" value="1"/>
</dbReference>
<feature type="binding site" evidence="5">
    <location>
        <position position="87"/>
    </location>
    <ligand>
        <name>Mg(2+)</name>
        <dbReference type="ChEBI" id="CHEBI:18420"/>
        <label>1</label>
    </ligand>
</feature>
<dbReference type="GO" id="GO:0005634">
    <property type="term" value="C:nucleus"/>
    <property type="evidence" value="ECO:0007669"/>
    <property type="project" value="TreeGrafter"/>
</dbReference>
<feature type="domain" description="Endonuclease/exonuclease/phosphatase" evidence="7">
    <location>
        <begin position="57"/>
        <end position="122"/>
    </location>
</feature>
<evidence type="ECO:0000256" key="4">
    <source>
        <dbReference type="ARBA" id="ARBA00022842"/>
    </source>
</evidence>
<evidence type="ECO:0000256" key="2">
    <source>
        <dbReference type="ARBA" id="ARBA00022723"/>
    </source>
</evidence>
<dbReference type="GO" id="GO:0003906">
    <property type="term" value="F:DNA-(apurinic or apyrimidinic site) endonuclease activity"/>
    <property type="evidence" value="ECO:0007669"/>
    <property type="project" value="TreeGrafter"/>
</dbReference>
<dbReference type="GO" id="GO:0008311">
    <property type="term" value="F:double-stranded DNA 3'-5' DNA exonuclease activity"/>
    <property type="evidence" value="ECO:0007669"/>
    <property type="project" value="TreeGrafter"/>
</dbReference>
<sequence>MSLKRKVVANEPPNASKKPKVDFFAPRAAGKVTPSTSTSNASFTFKPKSATCVRLTTWNVNGIMSVDEKILKKYLEAEDPDILILTETKYSKGKPNIMCLKTRYKFPAGTAILSKFKPLKTIIGLPSWEESSGRYVELEFEEAFVVGTYAPNSGDNFKVQPCT</sequence>
<dbReference type="Proteomes" id="UP000521872">
    <property type="component" value="Unassembled WGS sequence"/>
</dbReference>
<comment type="cofactor">
    <cofactor evidence="5">
        <name>Mg(2+)</name>
        <dbReference type="ChEBI" id="CHEBI:18420"/>
    </cofactor>
    <cofactor evidence="5">
        <name>Mn(2+)</name>
        <dbReference type="ChEBI" id="CHEBI:29035"/>
    </cofactor>
    <text evidence="5">Probably binds two magnesium or manganese ions per subunit.</text>
</comment>
<evidence type="ECO:0000256" key="3">
    <source>
        <dbReference type="ARBA" id="ARBA00022801"/>
    </source>
</evidence>
<dbReference type="Pfam" id="PF03372">
    <property type="entry name" value="Exo_endo_phos"/>
    <property type="match status" value="1"/>
</dbReference>
<organism evidence="8 9">
    <name type="scientific">Agrocybe pediades</name>
    <dbReference type="NCBI Taxonomy" id="84607"/>
    <lineage>
        <taxon>Eukaryota</taxon>
        <taxon>Fungi</taxon>
        <taxon>Dikarya</taxon>
        <taxon>Basidiomycota</taxon>
        <taxon>Agaricomycotina</taxon>
        <taxon>Agaricomycetes</taxon>
        <taxon>Agaricomycetidae</taxon>
        <taxon>Agaricales</taxon>
        <taxon>Agaricineae</taxon>
        <taxon>Strophariaceae</taxon>
        <taxon>Agrocybe</taxon>
    </lineage>
</organism>
<evidence type="ECO:0000256" key="5">
    <source>
        <dbReference type="PIRSR" id="PIRSR604808-2"/>
    </source>
</evidence>
<dbReference type="EMBL" id="JAACJL010000001">
    <property type="protein sequence ID" value="KAF4623576.1"/>
    <property type="molecule type" value="Genomic_DNA"/>
</dbReference>
<keyword evidence="5" id="KW-0464">Manganese</keyword>
<keyword evidence="4 5" id="KW-0460">Magnesium</keyword>
<dbReference type="SUPFAM" id="SSF56219">
    <property type="entry name" value="DNase I-like"/>
    <property type="match status" value="1"/>
</dbReference>
<keyword evidence="3" id="KW-0378">Hydrolase</keyword>
<evidence type="ECO:0000256" key="6">
    <source>
        <dbReference type="SAM" id="MobiDB-lite"/>
    </source>
</evidence>
<protein>
    <recommendedName>
        <fullName evidence="7">Endonuclease/exonuclease/phosphatase domain-containing protein</fullName>
    </recommendedName>
</protein>
<dbReference type="PANTHER" id="PTHR22748">
    <property type="entry name" value="AP ENDONUCLEASE"/>
    <property type="match status" value="1"/>
</dbReference>
<keyword evidence="9" id="KW-1185">Reference proteome</keyword>
<evidence type="ECO:0000313" key="9">
    <source>
        <dbReference type="Proteomes" id="UP000521872"/>
    </source>
</evidence>
<dbReference type="AlphaFoldDB" id="A0A8H4VUW8"/>
<feature type="region of interest" description="Disordered" evidence="6">
    <location>
        <begin position="1"/>
        <end position="20"/>
    </location>
</feature>
<proteinExistence type="inferred from homology"/>
<comment type="similarity">
    <text evidence="1">Belongs to the DNA repair enzymes AP/ExoA family.</text>
</comment>
<dbReference type="PANTHER" id="PTHR22748:SF6">
    <property type="entry name" value="DNA-(APURINIC OR APYRIMIDINIC SITE) ENDONUCLEASE"/>
    <property type="match status" value="1"/>
</dbReference>
<reference evidence="8 9" key="1">
    <citation type="submission" date="2019-12" db="EMBL/GenBank/DDBJ databases">
        <authorList>
            <person name="Floudas D."/>
            <person name="Bentzer J."/>
            <person name="Ahren D."/>
            <person name="Johansson T."/>
            <person name="Persson P."/>
            <person name="Tunlid A."/>
        </authorList>
    </citation>
    <scope>NUCLEOTIDE SEQUENCE [LARGE SCALE GENOMIC DNA]</scope>
    <source>
        <strain evidence="8 9">CBS 102.39</strain>
    </source>
</reference>